<dbReference type="PROSITE" id="PS00041">
    <property type="entry name" value="HTH_ARAC_FAMILY_1"/>
    <property type="match status" value="1"/>
</dbReference>
<evidence type="ECO:0000256" key="1">
    <source>
        <dbReference type="ARBA" id="ARBA00023015"/>
    </source>
</evidence>
<sequence>MLYDVDQHLPVVRREYGFTMQFHDLMQAEIWLQQQIETAPTLDALAERLGYSSIHLNREFNAHFGVPAGQYRDTLRLERAALLLGVTNRSITAIAVECGYTGQSVFSRAFRNRFQVAPREFRQRFQAMQPELVKTSVPDDAIGEVTVESAGPTPLLVIRHYGYDQPEPPTNLWTVYAHQAPAPPCQARPCWVYHDHPGITPAHRVRIDFGYRLLHKPDRAAPLPFRHDELPAQRVAQLLIDDIARMEEAFAYLVLQAIPGLGETPSGEAASVVWRHGRPDGRGDQEIELRVPLSGLS</sequence>
<evidence type="ECO:0000259" key="4">
    <source>
        <dbReference type="PROSITE" id="PS01124"/>
    </source>
</evidence>
<evidence type="ECO:0000256" key="2">
    <source>
        <dbReference type="ARBA" id="ARBA00023125"/>
    </source>
</evidence>
<keyword evidence="6" id="KW-1185">Reference proteome</keyword>
<proteinExistence type="predicted"/>
<dbReference type="Proteomes" id="UP000198500">
    <property type="component" value="Unassembled WGS sequence"/>
</dbReference>
<dbReference type="PROSITE" id="PS01124">
    <property type="entry name" value="HTH_ARAC_FAMILY_2"/>
    <property type="match status" value="1"/>
</dbReference>
<dbReference type="GO" id="GO:0003700">
    <property type="term" value="F:DNA-binding transcription factor activity"/>
    <property type="evidence" value="ECO:0007669"/>
    <property type="project" value="InterPro"/>
</dbReference>
<protein>
    <submittedName>
        <fullName evidence="5">AraC-type DNA-binding protein</fullName>
    </submittedName>
</protein>
<dbReference type="GO" id="GO:0043565">
    <property type="term" value="F:sequence-specific DNA binding"/>
    <property type="evidence" value="ECO:0007669"/>
    <property type="project" value="InterPro"/>
</dbReference>
<dbReference type="SUPFAM" id="SSF55136">
    <property type="entry name" value="Probable bacterial effector-binding domain"/>
    <property type="match status" value="1"/>
</dbReference>
<evidence type="ECO:0000256" key="3">
    <source>
        <dbReference type="ARBA" id="ARBA00023163"/>
    </source>
</evidence>
<dbReference type="SMART" id="SM00342">
    <property type="entry name" value="HTH_ARAC"/>
    <property type="match status" value="1"/>
</dbReference>
<organism evidence="5 6">
    <name type="scientific">Aidingimonas halophila</name>
    <dbReference type="NCBI Taxonomy" id="574349"/>
    <lineage>
        <taxon>Bacteria</taxon>
        <taxon>Pseudomonadati</taxon>
        <taxon>Pseudomonadota</taxon>
        <taxon>Gammaproteobacteria</taxon>
        <taxon>Oceanospirillales</taxon>
        <taxon>Halomonadaceae</taxon>
        <taxon>Aidingimonas</taxon>
    </lineage>
</organism>
<dbReference type="PRINTS" id="PR00032">
    <property type="entry name" value="HTHARAC"/>
</dbReference>
<keyword evidence="3" id="KW-0804">Transcription</keyword>
<dbReference type="AlphaFoldDB" id="A0A1H3CZ43"/>
<dbReference type="PANTHER" id="PTHR40055">
    <property type="entry name" value="TRANSCRIPTIONAL REGULATOR YGIV-RELATED"/>
    <property type="match status" value="1"/>
</dbReference>
<dbReference type="Gene3D" id="1.10.10.60">
    <property type="entry name" value="Homeodomain-like"/>
    <property type="match status" value="2"/>
</dbReference>
<keyword evidence="2 5" id="KW-0238">DNA-binding</keyword>
<dbReference type="InterPro" id="IPR020449">
    <property type="entry name" value="Tscrpt_reg_AraC-type_HTH"/>
</dbReference>
<dbReference type="STRING" id="574349.SAMN05443545_106148"/>
<dbReference type="Gene3D" id="3.20.80.10">
    <property type="entry name" value="Regulatory factor, effector binding domain"/>
    <property type="match status" value="1"/>
</dbReference>
<dbReference type="InterPro" id="IPR050908">
    <property type="entry name" value="SmbC-like"/>
</dbReference>
<keyword evidence="1" id="KW-0805">Transcription regulation</keyword>
<evidence type="ECO:0000313" key="5">
    <source>
        <dbReference type="EMBL" id="SDX59503.1"/>
    </source>
</evidence>
<dbReference type="InterPro" id="IPR018060">
    <property type="entry name" value="HTH_AraC"/>
</dbReference>
<dbReference type="PANTHER" id="PTHR40055:SF1">
    <property type="entry name" value="TRANSCRIPTIONAL REGULATOR YGIV-RELATED"/>
    <property type="match status" value="1"/>
</dbReference>
<evidence type="ECO:0000313" key="6">
    <source>
        <dbReference type="Proteomes" id="UP000198500"/>
    </source>
</evidence>
<dbReference type="InterPro" id="IPR009057">
    <property type="entry name" value="Homeodomain-like_sf"/>
</dbReference>
<dbReference type="InterPro" id="IPR018062">
    <property type="entry name" value="HTH_AraC-typ_CS"/>
</dbReference>
<name>A0A1H3CZ43_9GAMM</name>
<dbReference type="InterPro" id="IPR011256">
    <property type="entry name" value="Reg_factor_effector_dom_sf"/>
</dbReference>
<dbReference type="SUPFAM" id="SSF46689">
    <property type="entry name" value="Homeodomain-like"/>
    <property type="match status" value="2"/>
</dbReference>
<feature type="domain" description="HTH araC/xylS-type" evidence="4">
    <location>
        <begin position="26"/>
        <end position="124"/>
    </location>
</feature>
<reference evidence="5 6" key="1">
    <citation type="submission" date="2016-10" db="EMBL/GenBank/DDBJ databases">
        <authorList>
            <person name="de Groot N.N."/>
        </authorList>
    </citation>
    <scope>NUCLEOTIDE SEQUENCE [LARGE SCALE GENOMIC DNA]</scope>
    <source>
        <strain evidence="5 6">DSM 19219</strain>
    </source>
</reference>
<dbReference type="EMBL" id="FNNI01000006">
    <property type="protein sequence ID" value="SDX59503.1"/>
    <property type="molecule type" value="Genomic_DNA"/>
</dbReference>
<dbReference type="Pfam" id="PF12833">
    <property type="entry name" value="HTH_18"/>
    <property type="match status" value="1"/>
</dbReference>
<gene>
    <name evidence="5" type="ORF">SAMN05443545_106148</name>
</gene>
<accession>A0A1H3CZ43</accession>